<gene>
    <name evidence="11" type="ORF">EH165_14670</name>
</gene>
<proteinExistence type="inferred from homology"/>
<dbReference type="Gene3D" id="2.180.10.10">
    <property type="entry name" value="RHS repeat-associated core"/>
    <property type="match status" value="1"/>
</dbReference>
<dbReference type="Proteomes" id="UP000268084">
    <property type="component" value="Chromosome"/>
</dbReference>
<dbReference type="InterPro" id="IPR056823">
    <property type="entry name" value="TEN-like_YD-shell"/>
</dbReference>
<feature type="domain" description="Teneurin-like YD-shell" evidence="10">
    <location>
        <begin position="188"/>
        <end position="287"/>
    </location>
</feature>
<evidence type="ECO:0000256" key="4">
    <source>
        <dbReference type="ARBA" id="ARBA00022741"/>
    </source>
</evidence>
<comment type="catalytic activity">
    <reaction evidence="7">
        <text>UDP-N-acetyl-alpha-D-glucosamine + ATP = UDP-N-acetyl-alpha-D-glucosamine 3'-phosphate + ADP + H(+)</text>
        <dbReference type="Rhea" id="RHEA:32671"/>
        <dbReference type="ChEBI" id="CHEBI:15378"/>
        <dbReference type="ChEBI" id="CHEBI:30616"/>
        <dbReference type="ChEBI" id="CHEBI:57705"/>
        <dbReference type="ChEBI" id="CHEBI:64353"/>
        <dbReference type="ChEBI" id="CHEBI:456216"/>
        <dbReference type="EC" id="2.7.1.176"/>
    </reaction>
</comment>
<keyword evidence="5" id="KW-0067">ATP-binding</keyword>
<reference evidence="11 12" key="1">
    <citation type="submission" date="2018-11" db="EMBL/GenBank/DDBJ databases">
        <authorList>
            <person name="Da X."/>
        </authorList>
    </citation>
    <scope>NUCLEOTIDE SEQUENCE [LARGE SCALE GENOMIC DNA]</scope>
    <source>
        <strain evidence="11 12">S14-144</strain>
    </source>
</reference>
<evidence type="ECO:0000256" key="1">
    <source>
        <dbReference type="ARBA" id="ARBA00009104"/>
    </source>
</evidence>
<comment type="similarity">
    <text evidence="1">Belongs to the zeta toxin family.</text>
</comment>
<evidence type="ECO:0000313" key="11">
    <source>
        <dbReference type="EMBL" id="AZI59197.1"/>
    </source>
</evidence>
<dbReference type="InterPro" id="IPR050708">
    <property type="entry name" value="T6SS_VgrG/RHS"/>
</dbReference>
<dbReference type="InterPro" id="IPR022385">
    <property type="entry name" value="Rhs_assc_core"/>
</dbReference>
<sequence length="370" mass="39359">MGGPCRGFAQTPRSGERQRRRRTATSYSVRSILASAAYGDAPPPSGVTDPGSYVLAEEQLRQRWNKLIQPLLFTDAQCSTRPKVLFVGAQPGAGKTQAILDAERREPDRDFVRLDSDELRKFHPALDGVAQTFNVFDQRSTSAALGTSVFAGTTNTERTAATGGGFTTAFANSLFGSITRTTGGPSGTTEYVRDNTGNLIAIQNGGVDHYYTTDNIGSVIALTSTAGVTTKYVYDPWGNTATPTVSAAIANKFRYAAGWTENDGTVQFGARWYNPTTGRFDQPDPSGQETNNYLYAAANPITNTDITGLFWKELGATAFGLTVGLGVMAVTDSPIFAYNTGLGAAVAWTGLFEGAPIGEVLTGFLVDSTS</sequence>
<dbReference type="InterPro" id="IPR006530">
    <property type="entry name" value="YD"/>
</dbReference>
<dbReference type="AlphaFoldDB" id="A0A3G8ZQW6"/>
<organism evidence="11 12">
    <name type="scientific">Nakamurella antarctica</name>
    <dbReference type="NCBI Taxonomy" id="1902245"/>
    <lineage>
        <taxon>Bacteria</taxon>
        <taxon>Bacillati</taxon>
        <taxon>Actinomycetota</taxon>
        <taxon>Actinomycetes</taxon>
        <taxon>Nakamurellales</taxon>
        <taxon>Nakamurellaceae</taxon>
        <taxon>Nakamurella</taxon>
    </lineage>
</organism>
<evidence type="ECO:0000313" key="12">
    <source>
        <dbReference type="Proteomes" id="UP000268084"/>
    </source>
</evidence>
<evidence type="ECO:0000259" key="9">
    <source>
        <dbReference type="Pfam" id="PF06414"/>
    </source>
</evidence>
<keyword evidence="4" id="KW-0547">Nucleotide-binding</keyword>
<dbReference type="Gene3D" id="3.40.50.300">
    <property type="entry name" value="P-loop containing nucleotide triphosphate hydrolases"/>
    <property type="match status" value="1"/>
</dbReference>
<evidence type="ECO:0000256" key="7">
    <source>
        <dbReference type="ARBA" id="ARBA00048178"/>
    </source>
</evidence>
<dbReference type="NCBIfam" id="TIGR03696">
    <property type="entry name" value="Rhs_assc_core"/>
    <property type="match status" value="1"/>
</dbReference>
<dbReference type="GO" id="GO:0016301">
    <property type="term" value="F:kinase activity"/>
    <property type="evidence" value="ECO:0007669"/>
    <property type="project" value="InterPro"/>
</dbReference>
<evidence type="ECO:0000256" key="6">
    <source>
        <dbReference type="ARBA" id="ARBA00032897"/>
    </source>
</evidence>
<dbReference type="PANTHER" id="PTHR32305">
    <property type="match status" value="1"/>
</dbReference>
<dbReference type="EC" id="2.7.1.176" evidence="2"/>
<dbReference type="InterPro" id="IPR027417">
    <property type="entry name" value="P-loop_NTPase"/>
</dbReference>
<evidence type="ECO:0000256" key="2">
    <source>
        <dbReference type="ARBA" id="ARBA00011963"/>
    </source>
</evidence>
<evidence type="ECO:0000259" key="10">
    <source>
        <dbReference type="Pfam" id="PF25023"/>
    </source>
</evidence>
<evidence type="ECO:0000256" key="5">
    <source>
        <dbReference type="ARBA" id="ARBA00022840"/>
    </source>
</evidence>
<feature type="domain" description="Zeta toxin" evidence="9">
    <location>
        <begin position="79"/>
        <end position="131"/>
    </location>
</feature>
<dbReference type="OrthoDB" id="166951at2"/>
<keyword evidence="3" id="KW-0677">Repeat</keyword>
<evidence type="ECO:0000256" key="8">
    <source>
        <dbReference type="SAM" id="MobiDB-lite"/>
    </source>
</evidence>
<dbReference type="Pfam" id="PF06414">
    <property type="entry name" value="Zeta_toxin"/>
    <property type="match status" value="1"/>
</dbReference>
<accession>A0A3G8ZQW6</accession>
<keyword evidence="12" id="KW-1185">Reference proteome</keyword>
<dbReference type="NCBIfam" id="TIGR01643">
    <property type="entry name" value="YD_repeat_2x"/>
    <property type="match status" value="1"/>
</dbReference>
<reference evidence="11 12" key="2">
    <citation type="submission" date="2018-12" db="EMBL/GenBank/DDBJ databases">
        <title>Nakamurella antarcticus sp. nov., isolated from Antarctica South Shetland Islands soil.</title>
        <authorList>
            <person name="Peng F."/>
        </authorList>
    </citation>
    <scope>NUCLEOTIDE SEQUENCE [LARGE SCALE GENOMIC DNA]</scope>
    <source>
        <strain evidence="11 12">S14-144</strain>
    </source>
</reference>
<dbReference type="EMBL" id="CP034170">
    <property type="protein sequence ID" value="AZI59197.1"/>
    <property type="molecule type" value="Genomic_DNA"/>
</dbReference>
<dbReference type="KEGG" id="nak:EH165_14670"/>
<feature type="region of interest" description="Disordered" evidence="8">
    <location>
        <begin position="1"/>
        <end position="26"/>
    </location>
</feature>
<name>A0A3G8ZQW6_9ACTN</name>
<dbReference type="Pfam" id="PF25023">
    <property type="entry name" value="TEN_YD-shell"/>
    <property type="match status" value="1"/>
</dbReference>
<dbReference type="GO" id="GO:0005524">
    <property type="term" value="F:ATP binding"/>
    <property type="evidence" value="ECO:0007669"/>
    <property type="project" value="UniProtKB-KW"/>
</dbReference>
<evidence type="ECO:0000256" key="3">
    <source>
        <dbReference type="ARBA" id="ARBA00022737"/>
    </source>
</evidence>
<protein>
    <recommendedName>
        <fullName evidence="6">UDP-N-acetylglucosamine kinase</fullName>
        <ecNumber evidence="2">2.7.1.176</ecNumber>
    </recommendedName>
    <alternativeName>
        <fullName evidence="6">UDP-N-acetylglucosamine kinase</fullName>
    </alternativeName>
</protein>
<dbReference type="InterPro" id="IPR010488">
    <property type="entry name" value="Zeta_toxin_domain"/>
</dbReference>
<dbReference type="PANTHER" id="PTHR32305:SF15">
    <property type="entry name" value="PROTEIN RHSA-RELATED"/>
    <property type="match status" value="1"/>
</dbReference>